<dbReference type="Pfam" id="PF03783">
    <property type="entry name" value="CsgG"/>
    <property type="match status" value="1"/>
</dbReference>
<dbReference type="AlphaFoldDB" id="A0A1J5TFG8"/>
<dbReference type="GO" id="GO:0030288">
    <property type="term" value="C:outer membrane-bounded periplasmic space"/>
    <property type="evidence" value="ECO:0007669"/>
    <property type="project" value="InterPro"/>
</dbReference>
<gene>
    <name evidence="1" type="ORF">GALL_40360</name>
</gene>
<reference evidence="1" key="1">
    <citation type="submission" date="2016-10" db="EMBL/GenBank/DDBJ databases">
        <title>Sequence of Gallionella enrichment culture.</title>
        <authorList>
            <person name="Poehlein A."/>
            <person name="Muehling M."/>
            <person name="Daniel R."/>
        </authorList>
    </citation>
    <scope>NUCLEOTIDE SEQUENCE</scope>
</reference>
<dbReference type="EMBL" id="MLJW01000010">
    <property type="protein sequence ID" value="OIR14920.1"/>
    <property type="molecule type" value="Genomic_DNA"/>
</dbReference>
<comment type="caution">
    <text evidence="1">The sequence shown here is derived from an EMBL/GenBank/DDBJ whole genome shotgun (WGS) entry which is preliminary data.</text>
</comment>
<protein>
    <submittedName>
        <fullName evidence="1">Curli production assembly/transport component CsgG</fullName>
    </submittedName>
</protein>
<accession>A0A1J5TFG8</accession>
<evidence type="ECO:0000313" key="1">
    <source>
        <dbReference type="EMBL" id="OIR14920.1"/>
    </source>
</evidence>
<organism evidence="1">
    <name type="scientific">mine drainage metagenome</name>
    <dbReference type="NCBI Taxonomy" id="410659"/>
    <lineage>
        <taxon>unclassified sequences</taxon>
        <taxon>metagenomes</taxon>
        <taxon>ecological metagenomes</taxon>
    </lineage>
</organism>
<proteinExistence type="predicted"/>
<name>A0A1J5TFG8_9ZZZZ</name>
<dbReference type="InterPro" id="IPR005534">
    <property type="entry name" value="Curli_assmbl/transp-comp_CsgG"/>
</dbReference>
<sequence>MKTWCLFALCGVLAAISRGQPVAPHMKKIAISDVKATPAVVAAAAKAGCSNSLDRVVQSVDSQLIDSVHNTRKFDVIARSDLQSLLKEADFAGGSFKISGVDYLLVTTIDDFQDYQETREFKALGKSASWRVIRLAAVGKIYDASSGKLIESANFPLEIRDQTENVADAKNGDLSDALLHDITSQLTVAISNRIADVIFPARIIARMDQEVTINRGEGTGFSVGQVWAVFAQGQELVDPDTGASLGREEVQVGKVQVVRITPKTTVARVLEDTGIQNGAILRPLSK</sequence>